<dbReference type="InterPro" id="IPR013197">
    <property type="entry name" value="RNA_pol_III_RPC82-rel_HTH"/>
</dbReference>
<organism evidence="11 12">
    <name type="scientific">Junco hyemalis</name>
    <name type="common">Dark-eyed junco</name>
    <dbReference type="NCBI Taxonomy" id="40217"/>
    <lineage>
        <taxon>Eukaryota</taxon>
        <taxon>Metazoa</taxon>
        <taxon>Chordata</taxon>
        <taxon>Craniata</taxon>
        <taxon>Vertebrata</taxon>
        <taxon>Euteleostomi</taxon>
        <taxon>Archelosauria</taxon>
        <taxon>Archosauria</taxon>
        <taxon>Dinosauria</taxon>
        <taxon>Saurischia</taxon>
        <taxon>Theropoda</taxon>
        <taxon>Coelurosauria</taxon>
        <taxon>Aves</taxon>
        <taxon>Neognathae</taxon>
        <taxon>Neoaves</taxon>
        <taxon>Telluraves</taxon>
        <taxon>Australaves</taxon>
        <taxon>Passeriformes</taxon>
        <taxon>Passerellidae</taxon>
        <taxon>Junco</taxon>
    </lineage>
</organism>
<evidence type="ECO:0000256" key="7">
    <source>
        <dbReference type="RuleBase" id="RU367076"/>
    </source>
</evidence>
<evidence type="ECO:0000256" key="5">
    <source>
        <dbReference type="ARBA" id="ARBA00023163"/>
    </source>
</evidence>
<evidence type="ECO:0000256" key="1">
    <source>
        <dbReference type="ARBA" id="ARBA00004123"/>
    </source>
</evidence>
<keyword evidence="5 7" id="KW-0804">Transcription</keyword>
<evidence type="ECO:0000256" key="8">
    <source>
        <dbReference type="SAM" id="MobiDB-lite"/>
    </source>
</evidence>
<dbReference type="Pfam" id="PF08221">
    <property type="entry name" value="HTH_9"/>
    <property type="match status" value="1"/>
</dbReference>
<evidence type="ECO:0000313" key="12">
    <source>
        <dbReference type="Proteomes" id="UP000694408"/>
    </source>
</evidence>
<comment type="function">
    <text evidence="7">DNA-dependent RNA polymerase catalyzes the transcription of DNA into RNA using the four ribonucleoside triphosphates as substrates. Specific core component of RNA polymerase III which synthesizes small RNAs, such as 5S rRNA and tRNAs.</text>
</comment>
<sequence length="470" mass="52363">MTQAELRLCSLLLREHFGEIVEKVGNSLLRTGPRPLRLLVGDTGLLPDQVKKALCVLIQHQLVRFEAQPRGWVEYEARRQRVLRILRYPRYIYTAKALYGDPGELLVEELLLHGHLPMSAAVARVADRLTETMEDGKTMDYSEVCNTFVRLADTHFIQRCPTAPEVPPDGKVPPAPALSIADKDMYAVPRLSLVGKGKRRRSCDEEEEGEHKAKRQKQEGGSSEAPPDDGIYWQVNLERFHQHFRDQALVSAVASRMDQTKCKFNPWNPLTFPVFFYIFQIFRSLPAGYNIGKQVLDQYLALLADDPLEFVGKSGDSGGGTYTVSILWGDFGVIFRRFLGDFGAIFGHTAGTAGTRQAQRAHGGHTAGTWRARLAHGGHGAAAATCPAVPVPGRRLLEKSQRVEAILASMQATGAEAAQLHEVEEMITGPERQQLENLKRNVNKIDASENQVDETIFVLESFIESTVKRP</sequence>
<reference evidence="11" key="2">
    <citation type="submission" date="2025-09" db="UniProtKB">
        <authorList>
            <consortium name="Ensembl"/>
        </authorList>
    </citation>
    <scope>IDENTIFICATION</scope>
</reference>
<feature type="domain" description="RNA polymerase III Rpc82 C -terminal" evidence="9">
    <location>
        <begin position="146"/>
        <end position="260"/>
    </location>
</feature>
<feature type="domain" description="RNA polymerase III Rpc82 C -terminal" evidence="9">
    <location>
        <begin position="280"/>
        <end position="324"/>
    </location>
</feature>
<evidence type="ECO:0000259" key="10">
    <source>
        <dbReference type="Pfam" id="PF08221"/>
    </source>
</evidence>
<dbReference type="InterPro" id="IPR036388">
    <property type="entry name" value="WH-like_DNA-bd_sf"/>
</dbReference>
<dbReference type="GO" id="GO:0006351">
    <property type="term" value="P:DNA-templated transcription"/>
    <property type="evidence" value="ECO:0007669"/>
    <property type="project" value="InterPro"/>
</dbReference>
<comment type="similarity">
    <text evidence="2 7">Belongs to the eukaryotic RPC3/POLR3C RNA polymerase subunit family.</text>
</comment>
<dbReference type="InterPro" id="IPR039748">
    <property type="entry name" value="RPC3"/>
</dbReference>
<dbReference type="PANTHER" id="PTHR12949">
    <property type="entry name" value="RNA POLYMERASE III DNA DIRECTED -RELATED"/>
    <property type="match status" value="1"/>
</dbReference>
<reference evidence="11" key="1">
    <citation type="submission" date="2025-08" db="UniProtKB">
        <authorList>
            <consortium name="Ensembl"/>
        </authorList>
    </citation>
    <scope>IDENTIFICATION</scope>
</reference>
<evidence type="ECO:0000259" key="9">
    <source>
        <dbReference type="Pfam" id="PF05645"/>
    </source>
</evidence>
<dbReference type="PANTHER" id="PTHR12949:SF0">
    <property type="entry name" value="DNA-DIRECTED RNA POLYMERASE III SUBUNIT RPC3"/>
    <property type="match status" value="1"/>
</dbReference>
<dbReference type="AlphaFoldDB" id="A0A8C5J0E8"/>
<proteinExistence type="inferred from homology"/>
<feature type="domain" description="RNA polymerase III subunit RPC82-related helix-turn-helix" evidence="10">
    <location>
        <begin position="8"/>
        <end position="65"/>
    </location>
</feature>
<evidence type="ECO:0000256" key="3">
    <source>
        <dbReference type="ARBA" id="ARBA00016689"/>
    </source>
</evidence>
<evidence type="ECO:0000256" key="2">
    <source>
        <dbReference type="ARBA" id="ARBA00007206"/>
    </source>
</evidence>
<keyword evidence="12" id="KW-1185">Reference proteome</keyword>
<keyword evidence="4 7" id="KW-0240">DNA-directed RNA polymerase</keyword>
<dbReference type="FunFam" id="1.10.10.10:FF:000218">
    <property type="entry name" value="DNA-directed RNA polymerase III subunit RPC3"/>
    <property type="match status" value="1"/>
</dbReference>
<dbReference type="Pfam" id="PF05645">
    <property type="entry name" value="RNA_pol_Rpc82"/>
    <property type="match status" value="2"/>
</dbReference>
<dbReference type="GO" id="GO:0003697">
    <property type="term" value="F:single-stranded DNA binding"/>
    <property type="evidence" value="ECO:0007669"/>
    <property type="project" value="UniProtKB-UniRule"/>
</dbReference>
<dbReference type="Proteomes" id="UP000694408">
    <property type="component" value="Unplaced"/>
</dbReference>
<dbReference type="Pfam" id="PF20912">
    <property type="entry name" value="RPC3_helical"/>
    <property type="match status" value="1"/>
</dbReference>
<evidence type="ECO:0000313" key="11">
    <source>
        <dbReference type="Ensembl" id="ENSJHYP00000010176.1"/>
    </source>
</evidence>
<dbReference type="InterPro" id="IPR008806">
    <property type="entry name" value="RNA_pol_III_Rpc82_C"/>
</dbReference>
<dbReference type="Gene3D" id="1.10.10.10">
    <property type="entry name" value="Winged helix-like DNA-binding domain superfamily/Winged helix DNA-binding domain"/>
    <property type="match status" value="3"/>
</dbReference>
<evidence type="ECO:0000256" key="6">
    <source>
        <dbReference type="ARBA" id="ARBA00023242"/>
    </source>
</evidence>
<evidence type="ECO:0000256" key="4">
    <source>
        <dbReference type="ARBA" id="ARBA00022478"/>
    </source>
</evidence>
<dbReference type="OMA" id="ANACSAR"/>
<comment type="subcellular location">
    <subcellularLocation>
        <location evidence="1 7">Nucleus</location>
    </subcellularLocation>
</comment>
<name>A0A8C5J0E8_JUNHY</name>
<protein>
    <recommendedName>
        <fullName evidence="3 7">DNA-directed RNA polymerase III subunit RPC3</fullName>
        <shortName evidence="7">RNA polymerase III subunit C3</shortName>
    </recommendedName>
</protein>
<comment type="subunit">
    <text evidence="7">Component of the RNA polymerase III (Pol III) complex consisting of 17 subunits.</text>
</comment>
<keyword evidence="6 7" id="KW-0539">Nucleus</keyword>
<dbReference type="FunFam" id="1.10.10.10:FF:000262">
    <property type="entry name" value="DNA-directed RNA polymerase III subunit RPC3"/>
    <property type="match status" value="1"/>
</dbReference>
<dbReference type="Ensembl" id="ENSJHYT00000012307.1">
    <property type="protein sequence ID" value="ENSJHYP00000010176.1"/>
    <property type="gene ID" value="ENSJHYG00000007971.1"/>
</dbReference>
<dbReference type="GO" id="GO:0005666">
    <property type="term" value="C:RNA polymerase III complex"/>
    <property type="evidence" value="ECO:0007669"/>
    <property type="project" value="UniProtKB-UniRule"/>
</dbReference>
<feature type="region of interest" description="Disordered" evidence="8">
    <location>
        <begin position="197"/>
        <end position="228"/>
    </location>
</feature>
<dbReference type="Gene3D" id="6.10.140.1450">
    <property type="match status" value="1"/>
</dbReference>
<accession>A0A8C5J0E8</accession>